<dbReference type="Proteomes" id="UP001234880">
    <property type="component" value="Unassembled WGS sequence"/>
</dbReference>
<accession>A0ABT9KK25</accession>
<dbReference type="RefSeq" id="WP_307110147.1">
    <property type="nucleotide sequence ID" value="NZ_JAURUE010000001.1"/>
</dbReference>
<sequence length="125" mass="12820">MADLVRAWVTGVVGVAEVVVWGSGPVSWVVCVVRGSGVADTVPVFGRRLAIACPAQRLVDLVRAWVTGVVGVAEVAVWGSGPVSWVVCVAGGSGMADTVPVFGRRLAMGRLLSPARLNASPARAN</sequence>
<protein>
    <recommendedName>
        <fullName evidence="3">Secreted protein</fullName>
    </recommendedName>
</protein>
<comment type="caution">
    <text evidence="1">The sequence shown here is derived from an EMBL/GenBank/DDBJ whole genome shotgun (WGS) entry which is preliminary data.</text>
</comment>
<organism evidence="1 2">
    <name type="scientific">Streptomyces demainii</name>
    <dbReference type="NCBI Taxonomy" id="588122"/>
    <lineage>
        <taxon>Bacteria</taxon>
        <taxon>Bacillati</taxon>
        <taxon>Actinomycetota</taxon>
        <taxon>Actinomycetes</taxon>
        <taxon>Kitasatosporales</taxon>
        <taxon>Streptomycetaceae</taxon>
        <taxon>Streptomyces</taxon>
    </lineage>
</organism>
<reference evidence="1 2" key="1">
    <citation type="submission" date="2023-07" db="EMBL/GenBank/DDBJ databases">
        <title>Sequencing the genomes of 1000 actinobacteria strains.</title>
        <authorList>
            <person name="Klenk H.-P."/>
        </authorList>
    </citation>
    <scope>NUCLEOTIDE SEQUENCE [LARGE SCALE GENOMIC DNA]</scope>
    <source>
        <strain evidence="1 2">DSM 41600</strain>
    </source>
</reference>
<gene>
    <name evidence="1" type="ORF">JOF35_001049</name>
</gene>
<name>A0ABT9KK25_9ACTN</name>
<evidence type="ECO:0008006" key="3">
    <source>
        <dbReference type="Google" id="ProtNLM"/>
    </source>
</evidence>
<evidence type="ECO:0000313" key="2">
    <source>
        <dbReference type="Proteomes" id="UP001234880"/>
    </source>
</evidence>
<dbReference type="EMBL" id="JAURUE010000001">
    <property type="protein sequence ID" value="MDP9608772.1"/>
    <property type="molecule type" value="Genomic_DNA"/>
</dbReference>
<evidence type="ECO:0000313" key="1">
    <source>
        <dbReference type="EMBL" id="MDP9608772.1"/>
    </source>
</evidence>
<keyword evidence="2" id="KW-1185">Reference proteome</keyword>
<proteinExistence type="predicted"/>